<dbReference type="PANTHER" id="PTHR47199:SF2">
    <property type="entry name" value="PHOTOSYSTEM II STABILITY_ASSEMBLY FACTOR HCF136, CHLOROPLASTIC"/>
    <property type="match status" value="1"/>
</dbReference>
<dbReference type="PANTHER" id="PTHR47199">
    <property type="entry name" value="PHOTOSYSTEM II STABILITY/ASSEMBLY FACTOR HCF136, CHLOROPLASTIC"/>
    <property type="match status" value="1"/>
</dbReference>
<evidence type="ECO:0000313" key="2">
    <source>
        <dbReference type="Proteomes" id="UP000199534"/>
    </source>
</evidence>
<dbReference type="Proteomes" id="UP000199534">
    <property type="component" value="Unassembled WGS sequence"/>
</dbReference>
<dbReference type="SUPFAM" id="SSF110296">
    <property type="entry name" value="Oligoxyloglucan reducing end-specific cellobiohydrolase"/>
    <property type="match status" value="1"/>
</dbReference>
<gene>
    <name evidence="1" type="ORF">SAMN04490243_0064</name>
</gene>
<sequence length="354" mass="38153">MMQKRKNSDIVTLPILTMVVAISLFSCGQEQESHAYTQVAETVLWEDSVSVRALEIMPGAVAFAGSAGTFGTISLADGQVRVGRQQQDSLYPEFRALAHTASDFFMLSAGDPALLYKTGNSGNMELVYSESGPEVFYDALAFWNDKEGIAFGDAQGDCLTLLRTTDGGTSWGKIPCTALPVALPGEGAFAASDTNIEIWEDEAWIITTKGRILYSPDRGQNWSVLQSPIAPEVATQGLYSMDFYEGKYGYAIGGDYTQPEGNTNNKMRTSDSGKTWEVVADGNAPGYKSCVQYIPGAGGSDLVAVGFTGISYSGDGGLNWKALSESSYYSIRFINDSIAYASGRGRVSRLVFRK</sequence>
<proteinExistence type="predicted"/>
<dbReference type="Gene3D" id="2.130.10.10">
    <property type="entry name" value="YVTN repeat-like/Quinoprotein amine dehydrogenase"/>
    <property type="match status" value="1"/>
</dbReference>
<evidence type="ECO:0008006" key="3">
    <source>
        <dbReference type="Google" id="ProtNLM"/>
    </source>
</evidence>
<reference evidence="1 2" key="1">
    <citation type="submission" date="2016-10" db="EMBL/GenBank/DDBJ databases">
        <authorList>
            <person name="de Groot N.N."/>
        </authorList>
    </citation>
    <scope>NUCLEOTIDE SEQUENCE [LARGE SCALE GENOMIC DNA]</scope>
    <source>
        <strain evidence="1 2">DSM 21019</strain>
    </source>
</reference>
<dbReference type="AlphaFoldDB" id="A0A1I6FN58"/>
<organism evidence="1 2">
    <name type="scientific">Robiginitalea myxolifaciens</name>
    <dbReference type="NCBI Taxonomy" id="400055"/>
    <lineage>
        <taxon>Bacteria</taxon>
        <taxon>Pseudomonadati</taxon>
        <taxon>Bacteroidota</taxon>
        <taxon>Flavobacteriia</taxon>
        <taxon>Flavobacteriales</taxon>
        <taxon>Flavobacteriaceae</taxon>
        <taxon>Robiginitalea</taxon>
    </lineage>
</organism>
<accession>A0A1I6FN58</accession>
<name>A0A1I6FN58_9FLAO</name>
<evidence type="ECO:0000313" key="1">
    <source>
        <dbReference type="EMBL" id="SFR31237.1"/>
    </source>
</evidence>
<dbReference type="EMBL" id="FOYQ01000001">
    <property type="protein sequence ID" value="SFR31237.1"/>
    <property type="molecule type" value="Genomic_DNA"/>
</dbReference>
<protein>
    <recommendedName>
        <fullName evidence="3">Oxidoreductase</fullName>
    </recommendedName>
</protein>
<keyword evidence="2" id="KW-1185">Reference proteome</keyword>
<dbReference type="PROSITE" id="PS51257">
    <property type="entry name" value="PROKAR_LIPOPROTEIN"/>
    <property type="match status" value="1"/>
</dbReference>
<dbReference type="RefSeq" id="WP_245759695.1">
    <property type="nucleotide sequence ID" value="NZ_FOYQ01000001.1"/>
</dbReference>
<dbReference type="InterPro" id="IPR015943">
    <property type="entry name" value="WD40/YVTN_repeat-like_dom_sf"/>
</dbReference>
<dbReference type="STRING" id="400055.SAMN04490243_0064"/>